<feature type="compositionally biased region" description="Gly residues" evidence="1">
    <location>
        <begin position="13"/>
        <end position="25"/>
    </location>
</feature>
<dbReference type="AlphaFoldDB" id="A0AAJ7XCH6"/>
<feature type="compositionally biased region" description="Basic residues" evidence="1">
    <location>
        <begin position="462"/>
        <end position="471"/>
    </location>
</feature>
<feature type="region of interest" description="Disordered" evidence="1">
    <location>
        <begin position="163"/>
        <end position="191"/>
    </location>
</feature>
<dbReference type="Proteomes" id="UP001318040">
    <property type="component" value="Chromosome 51"/>
</dbReference>
<dbReference type="RefSeq" id="XP_032829295.1">
    <property type="nucleotide sequence ID" value="XM_032973404.1"/>
</dbReference>
<feature type="region of interest" description="Disordered" evidence="1">
    <location>
        <begin position="394"/>
        <end position="418"/>
    </location>
</feature>
<protein>
    <submittedName>
        <fullName evidence="3">Sperm-tail PG-rich repeat-containing protein 2-like</fullName>
    </submittedName>
</protein>
<gene>
    <name evidence="3" type="primary">LOC116953308</name>
</gene>
<sequence length="565" mass="60727">MEASRVNWPRPGTAGGGARGRVRGGWHGDPESQREGSRDRSTQPQTLSCGFQMHGRAPRVTSLPAGGTAPTLGPGSYDITKGCPSRDPGFAPFLSLTSRDPVTPRDLLSRPGPGHYNLHCAQKWQGRGDGAFGSHSQRFIHQVSDGPGPGQYEVTTQEPDHVTKPVVGAAPHPPRPHAPPSIPCPFQSHGYRESNTARGLEAIAAPETDSSLGPAFYCPQVVEVIRGCAPFARSCSARFSFKAREGPGPGQYEPHRVQVPRPLNVNVVNQVGEGRRVLFVNQQQSLHQVMPRHSPGPGSYDICENLYRSRSSGGTASFLSHTKRFTSRVSSSPSPASYSVITETRAVTAATKSAPFSQSGARFQQSQQQTPGPGSYQLSPSLGTSVVSMATAFGSSAPRPMREQSLSQSHDPGPAHYNVSLLDSGTHNGSCSVFLSKSPRLLTLNQDNPGPGYYDVSEVVRTKKRAPHRTRTSTPLPSSLLYRSPVPREQGTPGPGHYELRPQACPRLTLLVSREDRFTERSTPGPGPGEYECAPLPRSQSFNVTLGAKIPLKMNTRSPGHAIEP</sequence>
<evidence type="ECO:0000313" key="2">
    <source>
        <dbReference type="Proteomes" id="UP001318040"/>
    </source>
</evidence>
<name>A0AAJ7XCH6_PETMA</name>
<dbReference type="KEGG" id="pmrn:116953308"/>
<evidence type="ECO:0000313" key="3">
    <source>
        <dbReference type="RefSeq" id="XP_032829295.1"/>
    </source>
</evidence>
<proteinExistence type="predicted"/>
<feature type="compositionally biased region" description="Basic and acidic residues" evidence="1">
    <location>
        <begin position="26"/>
        <end position="41"/>
    </location>
</feature>
<feature type="compositionally biased region" description="Pro residues" evidence="1">
    <location>
        <begin position="171"/>
        <end position="183"/>
    </location>
</feature>
<dbReference type="PANTHER" id="PTHR21580">
    <property type="entry name" value="SHIPPO-1-RELATED"/>
    <property type="match status" value="1"/>
</dbReference>
<evidence type="ECO:0000256" key="1">
    <source>
        <dbReference type="SAM" id="MobiDB-lite"/>
    </source>
</evidence>
<dbReference type="InterPro" id="IPR010736">
    <property type="entry name" value="SHIPPO-rpt"/>
</dbReference>
<feature type="compositionally biased region" description="Low complexity" evidence="1">
    <location>
        <begin position="63"/>
        <end position="75"/>
    </location>
</feature>
<feature type="region of interest" description="Disordered" evidence="1">
    <location>
        <begin position="352"/>
        <end position="381"/>
    </location>
</feature>
<keyword evidence="2" id="KW-1185">Reference proteome</keyword>
<feature type="region of interest" description="Disordered" evidence="1">
    <location>
        <begin position="517"/>
        <end position="536"/>
    </location>
</feature>
<reference evidence="3" key="1">
    <citation type="submission" date="2025-08" db="UniProtKB">
        <authorList>
            <consortium name="RefSeq"/>
        </authorList>
    </citation>
    <scope>IDENTIFICATION</scope>
    <source>
        <tissue evidence="3">Sperm</tissue>
    </source>
</reference>
<organism evidence="2 3">
    <name type="scientific">Petromyzon marinus</name>
    <name type="common">Sea lamprey</name>
    <dbReference type="NCBI Taxonomy" id="7757"/>
    <lineage>
        <taxon>Eukaryota</taxon>
        <taxon>Metazoa</taxon>
        <taxon>Chordata</taxon>
        <taxon>Craniata</taxon>
        <taxon>Vertebrata</taxon>
        <taxon>Cyclostomata</taxon>
        <taxon>Hyperoartia</taxon>
        <taxon>Petromyzontiformes</taxon>
        <taxon>Petromyzontidae</taxon>
        <taxon>Petromyzon</taxon>
    </lineage>
</organism>
<accession>A0AAJ7XCH6</accession>
<dbReference type="Pfam" id="PF07004">
    <property type="entry name" value="SHIPPO-rpt"/>
    <property type="match status" value="4"/>
</dbReference>
<dbReference type="InterPro" id="IPR051291">
    <property type="entry name" value="CIMAP"/>
</dbReference>
<dbReference type="PANTHER" id="PTHR21580:SF28">
    <property type="entry name" value="BOREALIN N-TERMINAL DOMAIN-CONTAINING PROTEIN-RELATED"/>
    <property type="match status" value="1"/>
</dbReference>
<feature type="region of interest" description="Disordered" evidence="1">
    <location>
        <begin position="1"/>
        <end position="114"/>
    </location>
</feature>
<feature type="region of interest" description="Disordered" evidence="1">
    <location>
        <begin position="443"/>
        <end position="501"/>
    </location>
</feature>
<feature type="compositionally biased region" description="Low complexity" evidence="1">
    <location>
        <begin position="357"/>
        <end position="377"/>
    </location>
</feature>